<dbReference type="RefSeq" id="WP_135188094.1">
    <property type="nucleotide sequence ID" value="NZ_SPUM01000011.1"/>
</dbReference>
<keyword evidence="3" id="KW-1185">Reference proteome</keyword>
<keyword evidence="1" id="KW-0472">Membrane</keyword>
<reference evidence="2 3" key="1">
    <citation type="submission" date="2019-03" db="EMBL/GenBank/DDBJ databases">
        <title>Draft genome of Massilia hortus sp. nov., a novel bacterial species of the Oxalobacteraceae family.</title>
        <authorList>
            <person name="Peta V."/>
            <person name="Raths R."/>
            <person name="Bucking H."/>
        </authorList>
    </citation>
    <scope>NUCLEOTIDE SEQUENCE [LARGE SCALE GENOMIC DNA]</scope>
    <source>
        <strain evidence="2 3">ONC3</strain>
    </source>
</reference>
<gene>
    <name evidence="2" type="ORF">E4O92_02100</name>
</gene>
<dbReference type="InterPro" id="IPR046027">
    <property type="entry name" value="DUF5985"/>
</dbReference>
<evidence type="ECO:0000256" key="1">
    <source>
        <dbReference type="SAM" id="Phobius"/>
    </source>
</evidence>
<evidence type="ECO:0000313" key="2">
    <source>
        <dbReference type="EMBL" id="TFW35359.1"/>
    </source>
</evidence>
<sequence length="86" mass="9581">MGEIIYTLCTLTSLACAWLLYGSYRRTGHRLLFWSGSCFAVMTVNNILLLLDKLVLPTTINLVTARLGTALVAVLLLLFGLIYEKE</sequence>
<accession>A0A4Y9T8V0</accession>
<feature type="transmembrane region" description="Helical" evidence="1">
    <location>
        <begin position="5"/>
        <end position="24"/>
    </location>
</feature>
<name>A0A4Y9T8V0_9BURK</name>
<dbReference type="OrthoDB" id="5295794at2"/>
<protein>
    <submittedName>
        <fullName evidence="2">Uncharacterized protein</fullName>
    </submittedName>
</protein>
<dbReference type="EMBL" id="SPUM01000011">
    <property type="protein sequence ID" value="TFW35359.1"/>
    <property type="molecule type" value="Genomic_DNA"/>
</dbReference>
<comment type="caution">
    <text evidence="2">The sequence shown here is derived from an EMBL/GenBank/DDBJ whole genome shotgun (WGS) entry which is preliminary data.</text>
</comment>
<feature type="transmembrane region" description="Helical" evidence="1">
    <location>
        <begin position="31"/>
        <end position="51"/>
    </location>
</feature>
<evidence type="ECO:0000313" key="3">
    <source>
        <dbReference type="Proteomes" id="UP000297258"/>
    </source>
</evidence>
<keyword evidence="1" id="KW-0812">Transmembrane</keyword>
<proteinExistence type="predicted"/>
<organism evidence="2 3">
    <name type="scientific">Massilia horti</name>
    <dbReference type="NCBI Taxonomy" id="2562153"/>
    <lineage>
        <taxon>Bacteria</taxon>
        <taxon>Pseudomonadati</taxon>
        <taxon>Pseudomonadota</taxon>
        <taxon>Betaproteobacteria</taxon>
        <taxon>Burkholderiales</taxon>
        <taxon>Oxalobacteraceae</taxon>
        <taxon>Telluria group</taxon>
        <taxon>Massilia</taxon>
    </lineage>
</organism>
<keyword evidence="1" id="KW-1133">Transmembrane helix</keyword>
<dbReference type="Proteomes" id="UP000297258">
    <property type="component" value="Unassembled WGS sequence"/>
</dbReference>
<dbReference type="Pfam" id="PF19447">
    <property type="entry name" value="DUF5985"/>
    <property type="match status" value="1"/>
</dbReference>
<dbReference type="AlphaFoldDB" id="A0A4Y9T8V0"/>
<feature type="transmembrane region" description="Helical" evidence="1">
    <location>
        <begin position="63"/>
        <end position="83"/>
    </location>
</feature>